<organism evidence="1 2">
    <name type="scientific">Parelaphostrongylus tenuis</name>
    <name type="common">Meningeal worm</name>
    <dbReference type="NCBI Taxonomy" id="148309"/>
    <lineage>
        <taxon>Eukaryota</taxon>
        <taxon>Metazoa</taxon>
        <taxon>Ecdysozoa</taxon>
        <taxon>Nematoda</taxon>
        <taxon>Chromadorea</taxon>
        <taxon>Rhabditida</taxon>
        <taxon>Rhabditina</taxon>
        <taxon>Rhabditomorpha</taxon>
        <taxon>Strongyloidea</taxon>
        <taxon>Metastrongylidae</taxon>
        <taxon>Parelaphostrongylus</taxon>
    </lineage>
</organism>
<evidence type="ECO:0000313" key="1">
    <source>
        <dbReference type="EMBL" id="KAJ1363989.1"/>
    </source>
</evidence>
<accession>A0AAD5NCJ3</accession>
<comment type="caution">
    <text evidence="1">The sequence shown here is derived from an EMBL/GenBank/DDBJ whole genome shotgun (WGS) entry which is preliminary data.</text>
</comment>
<dbReference type="Proteomes" id="UP001196413">
    <property type="component" value="Unassembled WGS sequence"/>
</dbReference>
<name>A0AAD5NCJ3_PARTN</name>
<sequence>MSRPCIIIGITVTAICATMGQAVAYQLALPQGQMVTITPVTGALVVISETISVWDAFFFLCNSFCIQKFCIDHKHYYGQLVENDVAKCTEPSDSDVGIGTVWLALLLGNWHCSTINWQIAWVLIGA</sequence>
<reference evidence="1" key="1">
    <citation type="submission" date="2021-06" db="EMBL/GenBank/DDBJ databases">
        <title>Parelaphostrongylus tenuis whole genome reference sequence.</title>
        <authorList>
            <person name="Garwood T.J."/>
            <person name="Larsen P.A."/>
            <person name="Fountain-Jones N.M."/>
            <person name="Garbe J.R."/>
            <person name="Macchietto M.G."/>
            <person name="Kania S.A."/>
            <person name="Gerhold R.W."/>
            <person name="Richards J.E."/>
            <person name="Wolf T.M."/>
        </authorList>
    </citation>
    <scope>NUCLEOTIDE SEQUENCE</scope>
    <source>
        <strain evidence="1">MNPRO001-30</strain>
        <tissue evidence="1">Meninges</tissue>
    </source>
</reference>
<evidence type="ECO:0000313" key="2">
    <source>
        <dbReference type="Proteomes" id="UP001196413"/>
    </source>
</evidence>
<keyword evidence="2" id="KW-1185">Reference proteome</keyword>
<dbReference type="AlphaFoldDB" id="A0AAD5NCJ3"/>
<proteinExistence type="predicted"/>
<dbReference type="EMBL" id="JAHQIW010004844">
    <property type="protein sequence ID" value="KAJ1363989.1"/>
    <property type="molecule type" value="Genomic_DNA"/>
</dbReference>
<protein>
    <submittedName>
        <fullName evidence="1">Uncharacterized protein</fullName>
    </submittedName>
</protein>
<gene>
    <name evidence="1" type="ORF">KIN20_023970</name>
</gene>